<sequence>MPLLQVRNCPEKIYKKLAEEAKREHRTIAQQTIATLETILNLNEAIIAANKARRKLLSERVRAMEIPKA</sequence>
<protein>
    <submittedName>
        <fullName evidence="1">Uncharacterized protein</fullName>
    </submittedName>
</protein>
<comment type="caution">
    <text evidence="1">The sequence shown here is derived from an EMBL/GenBank/DDBJ whole genome shotgun (WGS) entry which is preliminary data.</text>
</comment>
<evidence type="ECO:0000313" key="1">
    <source>
        <dbReference type="EMBL" id="GBR74729.1"/>
    </source>
</evidence>
<reference evidence="1 2" key="1">
    <citation type="journal article" date="2019" name="ISME J.">
        <title>Genome analyses of uncultured TG2/ZB3 bacteria in 'Margulisbacteria' specifically attached to ectosymbiotic spirochetes of protists in the termite gut.</title>
        <authorList>
            <person name="Utami Y.D."/>
            <person name="Kuwahara H."/>
            <person name="Igai K."/>
            <person name="Murakami T."/>
            <person name="Sugaya K."/>
            <person name="Morikawa T."/>
            <person name="Nagura Y."/>
            <person name="Yuki M."/>
            <person name="Deevong P."/>
            <person name="Inoue T."/>
            <person name="Kihara K."/>
            <person name="Lo N."/>
            <person name="Yamada A."/>
            <person name="Ohkuma M."/>
            <person name="Hongoh Y."/>
        </authorList>
    </citation>
    <scope>NUCLEOTIDE SEQUENCE [LARGE SCALE GENOMIC DNA]</scope>
    <source>
        <strain evidence="1">NkOx7-01</strain>
    </source>
</reference>
<proteinExistence type="predicted"/>
<dbReference type="AlphaFoldDB" id="A0A388TDF8"/>
<dbReference type="Proteomes" id="UP000269352">
    <property type="component" value="Unassembled WGS sequence"/>
</dbReference>
<organism evidence="1 2">
    <name type="scientific">Termititenax aidoneus</name>
    <dbReference type="NCBI Taxonomy" id="2218524"/>
    <lineage>
        <taxon>Bacteria</taxon>
        <taxon>Bacillati</taxon>
        <taxon>Candidatus Margulisiibacteriota</taxon>
        <taxon>Candidatus Termititenacia</taxon>
        <taxon>Candidatus Termititenacales</taxon>
        <taxon>Candidatus Termititenacaceae</taxon>
        <taxon>Candidatus Termititenax</taxon>
    </lineage>
</organism>
<accession>A0A388TDF8</accession>
<dbReference type="EMBL" id="BGZN01000075">
    <property type="protein sequence ID" value="GBR74729.1"/>
    <property type="molecule type" value="Genomic_DNA"/>
</dbReference>
<name>A0A388TDF8_TERA1</name>
<dbReference type="SUPFAM" id="SSF47598">
    <property type="entry name" value="Ribbon-helix-helix"/>
    <property type="match status" value="1"/>
</dbReference>
<keyword evidence="2" id="KW-1185">Reference proteome</keyword>
<gene>
    <name evidence="1" type="ORF">NO1_1856</name>
</gene>
<evidence type="ECO:0000313" key="2">
    <source>
        <dbReference type="Proteomes" id="UP000269352"/>
    </source>
</evidence>
<dbReference type="GO" id="GO:0006355">
    <property type="term" value="P:regulation of DNA-templated transcription"/>
    <property type="evidence" value="ECO:0007669"/>
    <property type="project" value="InterPro"/>
</dbReference>
<dbReference type="InterPro" id="IPR010985">
    <property type="entry name" value="Ribbon_hlx_hlx"/>
</dbReference>
<feature type="non-terminal residue" evidence="1">
    <location>
        <position position="69"/>
    </location>
</feature>